<evidence type="ECO:0000313" key="11">
    <source>
        <dbReference type="Proteomes" id="UP000772618"/>
    </source>
</evidence>
<feature type="domain" description="TonB-dependent receptor plug" evidence="9">
    <location>
        <begin position="150"/>
        <end position="261"/>
    </location>
</feature>
<dbReference type="Pfam" id="PF13715">
    <property type="entry name" value="CarbopepD_reg_2"/>
    <property type="match status" value="1"/>
</dbReference>
<dbReference type="Pfam" id="PF07715">
    <property type="entry name" value="Plug"/>
    <property type="match status" value="1"/>
</dbReference>
<feature type="chain" id="PRO_5047173041" evidence="8">
    <location>
        <begin position="38"/>
        <end position="1048"/>
    </location>
</feature>
<dbReference type="NCBIfam" id="TIGR04057">
    <property type="entry name" value="SusC_RagA_signa"/>
    <property type="match status" value="1"/>
</dbReference>
<keyword evidence="2 7" id="KW-0813">Transport</keyword>
<dbReference type="Proteomes" id="UP000772618">
    <property type="component" value="Unassembled WGS sequence"/>
</dbReference>
<comment type="caution">
    <text evidence="10">The sequence shown here is derived from an EMBL/GenBank/DDBJ whole genome shotgun (WGS) entry which is preliminary data.</text>
</comment>
<dbReference type="EMBL" id="JAHESD010000002">
    <property type="protein sequence ID" value="MBT1701900.1"/>
    <property type="molecule type" value="Genomic_DNA"/>
</dbReference>
<proteinExistence type="inferred from homology"/>
<keyword evidence="10" id="KW-0675">Receptor</keyword>
<keyword evidence="6 7" id="KW-0998">Cell outer membrane</keyword>
<keyword evidence="5 7" id="KW-0472">Membrane</keyword>
<dbReference type="PROSITE" id="PS00018">
    <property type="entry name" value="EF_HAND_1"/>
    <property type="match status" value="1"/>
</dbReference>
<dbReference type="InterPro" id="IPR012910">
    <property type="entry name" value="Plug_dom"/>
</dbReference>
<name>A0ABS5VM41_9BACT</name>
<evidence type="ECO:0000256" key="4">
    <source>
        <dbReference type="ARBA" id="ARBA00022692"/>
    </source>
</evidence>
<accession>A0ABS5VM41</accession>
<evidence type="ECO:0000256" key="1">
    <source>
        <dbReference type="ARBA" id="ARBA00004571"/>
    </source>
</evidence>
<keyword evidence="4 7" id="KW-0812">Transmembrane</keyword>
<dbReference type="SUPFAM" id="SSF49464">
    <property type="entry name" value="Carboxypeptidase regulatory domain-like"/>
    <property type="match status" value="1"/>
</dbReference>
<comment type="similarity">
    <text evidence="7">Belongs to the TonB-dependent receptor family.</text>
</comment>
<dbReference type="InterPro" id="IPR037066">
    <property type="entry name" value="Plug_dom_sf"/>
</dbReference>
<dbReference type="RefSeq" id="WP_254151596.1">
    <property type="nucleotide sequence ID" value="NZ_JAHESD010000002.1"/>
</dbReference>
<dbReference type="InterPro" id="IPR023996">
    <property type="entry name" value="TonB-dep_OMP_SusC/RagA"/>
</dbReference>
<dbReference type="InterPro" id="IPR023997">
    <property type="entry name" value="TonB-dep_OMP_SusC/RagA_CS"/>
</dbReference>
<dbReference type="InterPro" id="IPR018247">
    <property type="entry name" value="EF_Hand_1_Ca_BS"/>
</dbReference>
<comment type="subcellular location">
    <subcellularLocation>
        <location evidence="1 7">Cell outer membrane</location>
        <topology evidence="1 7">Multi-pass membrane protein</topology>
    </subcellularLocation>
</comment>
<protein>
    <submittedName>
        <fullName evidence="10">TonB-dependent receptor</fullName>
    </submittedName>
</protein>
<sequence>MKLSILECLRHKQWRPYTLKPAVLILAGSFAASQAHASSVLFYTNTNSSFASSLFQQSEINISGTVTSGGETMPGVNVLEKGTANGTTTDGDGKFTLNVTNPDAVLVFSFIGYTPQEIPVGNQTKIEVVMAEDISTLGEVVVVGYGVQKKVSLTNSVATVQTEALTVRPLSNLSQALQGQAAGLTVQDQGGIPGRAKTALTIRGTTSLPDKNNKRKNDPLVIVDGIEQDMNFINPNDIESVSILKDAASTAIYGSRAANGVILITTKRAKEGKVTVDYNGYYALQRSINNPEMMDTEAYMRLQQTAYNNAGLAVPAMFTDESIQTWVNSKDREQYPLPNVWYKELFKTAPQYNNSIAVSGGSENFKARMSARNMRQDALIEGYDFDLKDVRLNSDFAISKRISVSGDLNYRRERSTTPTLESTIYDRLFHGSLFAVPKYSDGSYGLSSQGHNPLMYAELGGKSTQVVENIIGSLRASWEIVDGLKFSTQIAPRIVLTRKKDFTNSFSNTDKVKNITKVPANNSLAESRINATEYTINNLLTYQKEFGKHNISTLIGHSEISNTTDSLWAYRERFYSNDVQSIGQGANDGTRNNRGRDTKWGLRSYMLRVNYAFADKYLFEVNGRYDGSSRFIGDNVYSFFPSVSAGWRISEEQFLENVNFIEELKIRGSWGKTGNQAVGLYSYYQAYDPGAYYFGGASVISYGFKQLANRDITWETTEQTNVGFDALLFENLSLSFDYYKKRTDGILINLPIPSTVGLLPAPQNAGIVDNSGIELALGYRGEFKPGFTYGFSGNFAMNKNEVVDLAGTGPYITGNDIDPRYVIKEGLPINAHWGYQTDGLFQNDTEIAQYPTIGDYGDKKTAKPGDVKYVDRNNDKIINADDMMMIGTSFPKFTYGFTVNLGYKNFELAAFFQGAADMDVRLSGALAEMGNNEGFVPSVVEGNYWTPTNPNAKFPRPVKRELKNVNTSDRMILDASYLKLKNIQLTYNLPSSLIEKARMTKASVYASATNVLTFSKLKEWGLDPEVESGRALYYPQVSLMTLGVNVQF</sequence>
<evidence type="ECO:0000256" key="5">
    <source>
        <dbReference type="ARBA" id="ARBA00023136"/>
    </source>
</evidence>
<evidence type="ECO:0000313" key="10">
    <source>
        <dbReference type="EMBL" id="MBT1701900.1"/>
    </source>
</evidence>
<organism evidence="10 11">
    <name type="scientific">Chryseosolibacter indicus</name>
    <dbReference type="NCBI Taxonomy" id="2782351"/>
    <lineage>
        <taxon>Bacteria</taxon>
        <taxon>Pseudomonadati</taxon>
        <taxon>Bacteroidota</taxon>
        <taxon>Cytophagia</taxon>
        <taxon>Cytophagales</taxon>
        <taxon>Chryseotaleaceae</taxon>
        <taxon>Chryseosolibacter</taxon>
    </lineage>
</organism>
<dbReference type="Gene3D" id="2.170.130.10">
    <property type="entry name" value="TonB-dependent receptor, plug domain"/>
    <property type="match status" value="1"/>
</dbReference>
<evidence type="ECO:0000256" key="8">
    <source>
        <dbReference type="SAM" id="SignalP"/>
    </source>
</evidence>
<evidence type="ECO:0000259" key="9">
    <source>
        <dbReference type="Pfam" id="PF07715"/>
    </source>
</evidence>
<evidence type="ECO:0000256" key="3">
    <source>
        <dbReference type="ARBA" id="ARBA00022452"/>
    </source>
</evidence>
<gene>
    <name evidence="10" type="ORF">KK060_01335</name>
</gene>
<dbReference type="Gene3D" id="2.60.40.1120">
    <property type="entry name" value="Carboxypeptidase-like, regulatory domain"/>
    <property type="match status" value="1"/>
</dbReference>
<dbReference type="SUPFAM" id="SSF56935">
    <property type="entry name" value="Porins"/>
    <property type="match status" value="1"/>
</dbReference>
<dbReference type="PROSITE" id="PS52016">
    <property type="entry name" value="TONB_DEPENDENT_REC_3"/>
    <property type="match status" value="1"/>
</dbReference>
<keyword evidence="3 7" id="KW-1134">Transmembrane beta strand</keyword>
<dbReference type="InterPro" id="IPR008969">
    <property type="entry name" value="CarboxyPept-like_regulatory"/>
</dbReference>
<keyword evidence="11" id="KW-1185">Reference proteome</keyword>
<reference evidence="10 11" key="1">
    <citation type="submission" date="2021-05" db="EMBL/GenBank/DDBJ databases">
        <title>A Polyphasic approach of four new species of the genus Ohtaekwangia: Ohtaekwangia histidinii sp. nov., Ohtaekwangia cretensis sp. nov., Ohtaekwangia indiensis sp. nov., Ohtaekwangia reichenbachii sp. nov. from diverse environment.</title>
        <authorList>
            <person name="Octaviana S."/>
        </authorList>
    </citation>
    <scope>NUCLEOTIDE SEQUENCE [LARGE SCALE GENOMIC DNA]</scope>
    <source>
        <strain evidence="10 11">PWU20</strain>
    </source>
</reference>
<evidence type="ECO:0000256" key="2">
    <source>
        <dbReference type="ARBA" id="ARBA00022448"/>
    </source>
</evidence>
<feature type="signal peptide" evidence="8">
    <location>
        <begin position="1"/>
        <end position="37"/>
    </location>
</feature>
<dbReference type="Gene3D" id="2.40.170.20">
    <property type="entry name" value="TonB-dependent receptor, beta-barrel domain"/>
    <property type="match status" value="1"/>
</dbReference>
<evidence type="ECO:0000256" key="7">
    <source>
        <dbReference type="PROSITE-ProRule" id="PRU01360"/>
    </source>
</evidence>
<dbReference type="InterPro" id="IPR039426">
    <property type="entry name" value="TonB-dep_rcpt-like"/>
</dbReference>
<keyword evidence="8" id="KW-0732">Signal</keyword>
<dbReference type="InterPro" id="IPR036942">
    <property type="entry name" value="Beta-barrel_TonB_sf"/>
</dbReference>
<evidence type="ECO:0000256" key="6">
    <source>
        <dbReference type="ARBA" id="ARBA00023237"/>
    </source>
</evidence>
<dbReference type="NCBIfam" id="TIGR04056">
    <property type="entry name" value="OMP_RagA_SusC"/>
    <property type="match status" value="1"/>
</dbReference>